<sequence length="201" mass="22145">MIGRRVGQQIGIQIGKSIGVKIGAQIGRGLGVRMGVSIGRQVGYRLGPRVQAKLQEKIARGLRIKLGLRARTTGQRIMADTTSMYYLTALNEFNRPFSIYRQVWIGQKSHVELSMMELTSLHERAATEGKMMLVGYVDKNNKAFKALVDIMELTEDEAQAIVLAVKYGGDALVERDLAQGSAFLLGKTPLRVENIIARVGT</sequence>
<gene>
    <name evidence="1" type="ORF">MSIBF_A2150001</name>
</gene>
<dbReference type="EMBL" id="CCXY01000130">
    <property type="protein sequence ID" value="CEG12333.1"/>
    <property type="molecule type" value="Genomic_DNA"/>
</dbReference>
<dbReference type="AlphaFoldDB" id="A0A098E8I2"/>
<name>A0A098E8I2_9ZZZZ</name>
<accession>A0A098E8I2</accession>
<evidence type="ECO:0000313" key="1">
    <source>
        <dbReference type="EMBL" id="CEG12333.1"/>
    </source>
</evidence>
<proteinExistence type="predicted"/>
<organism evidence="1">
    <name type="scientific">groundwater metagenome</name>
    <dbReference type="NCBI Taxonomy" id="717931"/>
    <lineage>
        <taxon>unclassified sequences</taxon>
        <taxon>metagenomes</taxon>
        <taxon>ecological metagenomes</taxon>
    </lineage>
</organism>
<reference evidence="1" key="1">
    <citation type="submission" date="2014-09" db="EMBL/GenBank/DDBJ databases">
        <authorList>
            <person name="Probst J Alexander"/>
        </authorList>
    </citation>
    <scope>NUCLEOTIDE SEQUENCE</scope>
</reference>
<protein>
    <submittedName>
        <fullName evidence="1">Uncharacterized protein</fullName>
    </submittedName>
</protein>